<keyword evidence="2" id="KW-0663">Pyridoxal phosphate</keyword>
<organism evidence="5 6">
    <name type="scientific">Thiothrix litoralis</name>
    <dbReference type="NCBI Taxonomy" id="2891210"/>
    <lineage>
        <taxon>Bacteria</taxon>
        <taxon>Pseudomonadati</taxon>
        <taxon>Pseudomonadota</taxon>
        <taxon>Gammaproteobacteria</taxon>
        <taxon>Thiotrichales</taxon>
        <taxon>Thiotrichaceae</taxon>
        <taxon>Thiothrix</taxon>
    </lineage>
</organism>
<dbReference type="InterPro" id="IPR050147">
    <property type="entry name" value="Ser/Thr_Dehydratase"/>
</dbReference>
<evidence type="ECO:0000256" key="1">
    <source>
        <dbReference type="ARBA" id="ARBA00001933"/>
    </source>
</evidence>
<dbReference type="Pfam" id="PF00291">
    <property type="entry name" value="PALP"/>
    <property type="match status" value="1"/>
</dbReference>
<dbReference type="InterPro" id="IPR001926">
    <property type="entry name" value="TrpB-like_PALP"/>
</dbReference>
<name>A0ABX7WQI4_9GAMM</name>
<dbReference type="Gene3D" id="3.40.50.1100">
    <property type="match status" value="2"/>
</dbReference>
<evidence type="ECO:0000313" key="6">
    <source>
        <dbReference type="Proteomes" id="UP000672039"/>
    </source>
</evidence>
<dbReference type="Proteomes" id="UP000672039">
    <property type="component" value="Chromosome"/>
</dbReference>
<protein>
    <submittedName>
        <fullName evidence="5">Pyridoxal-phosphate dependent enzyme</fullName>
    </submittedName>
</protein>
<keyword evidence="6" id="KW-1185">Reference proteome</keyword>
<sequence length="324" mass="34447">MNYPFKEKTEQAAQVLADVIQPTPLTPSSLLGEAIGGTVYLKQENLQLTNCCKARSAYFMLSGLSAEQRRHVVTVSTGNNGISMSWAMKKLGIPGTVFLPNTVVPHKVAAISQNPVEIIHEGEDIVDAEVVARAYAAEHNLTFRSPYNEWDAMYAQATIAREILAQLADLGDDVNSIVVPVGGGGLIGGIAGYLRSVRPDIEIIGVQPANSAVMAESVRANKILEMPSLPTLSDATAGGVEQGAVTFAFCRDYVDDYILVSEEEIGHAMLLLDEYHGIVVEGSGALSVAALLQKASHFEGKKVALLLCGANVDASLLSRLRAAA</sequence>
<comment type="cofactor">
    <cofactor evidence="1">
        <name>pyridoxal 5'-phosphate</name>
        <dbReference type="ChEBI" id="CHEBI:597326"/>
    </cofactor>
</comment>
<dbReference type="PANTHER" id="PTHR48078">
    <property type="entry name" value="THREONINE DEHYDRATASE, MITOCHONDRIAL-RELATED"/>
    <property type="match status" value="1"/>
</dbReference>
<evidence type="ECO:0000256" key="2">
    <source>
        <dbReference type="ARBA" id="ARBA00022898"/>
    </source>
</evidence>
<dbReference type="RefSeq" id="WP_210221858.1">
    <property type="nucleotide sequence ID" value="NZ_CP072801.1"/>
</dbReference>
<evidence type="ECO:0000256" key="3">
    <source>
        <dbReference type="ARBA" id="ARBA00023239"/>
    </source>
</evidence>
<evidence type="ECO:0000259" key="4">
    <source>
        <dbReference type="Pfam" id="PF00291"/>
    </source>
</evidence>
<dbReference type="SUPFAM" id="SSF53686">
    <property type="entry name" value="Tryptophan synthase beta subunit-like PLP-dependent enzymes"/>
    <property type="match status" value="1"/>
</dbReference>
<evidence type="ECO:0000313" key="5">
    <source>
        <dbReference type="EMBL" id="QTR45447.1"/>
    </source>
</evidence>
<dbReference type="EMBL" id="CP072801">
    <property type="protein sequence ID" value="QTR45447.1"/>
    <property type="molecule type" value="Genomic_DNA"/>
</dbReference>
<reference evidence="5 6" key="1">
    <citation type="submission" date="2021-04" db="EMBL/GenBank/DDBJ databases">
        <title>Genomics, taxonomy and metabolism of representatives of sulfur bacteria of the genus Thiothrix: Thiothrix fructosivorans QT, Thiothrix unzii A1T and three new species, Thiothrix subterranea sp. nov., Thiothrix litoralis sp. nov. and 'Candidatus Thiothrix anitrata' sp. nov.</title>
        <authorList>
            <person name="Ravin N.V."/>
            <person name="Smolyakov D."/>
            <person name="Rudenko T.S."/>
            <person name="Mardanov A.V."/>
            <person name="Beletsky A.V."/>
            <person name="Markov N.D."/>
            <person name="Fomenkov A.I."/>
            <person name="Roberts R.J."/>
            <person name="Karnachuk O.V."/>
            <person name="Novikov A."/>
            <person name="Grabovich M.Y."/>
        </authorList>
    </citation>
    <scope>NUCLEOTIDE SEQUENCE [LARGE SCALE GENOMIC DNA]</scope>
    <source>
        <strain evidence="5 6">AS</strain>
    </source>
</reference>
<dbReference type="PANTHER" id="PTHR48078:SF6">
    <property type="entry name" value="L-THREONINE DEHYDRATASE CATABOLIC TDCB"/>
    <property type="match status" value="1"/>
</dbReference>
<feature type="domain" description="Tryptophan synthase beta chain-like PALP" evidence="4">
    <location>
        <begin position="18"/>
        <end position="309"/>
    </location>
</feature>
<gene>
    <name evidence="5" type="ORF">J9253_15760</name>
</gene>
<keyword evidence="3" id="KW-0456">Lyase</keyword>
<accession>A0ABX7WQI4</accession>
<dbReference type="InterPro" id="IPR036052">
    <property type="entry name" value="TrpB-like_PALP_sf"/>
</dbReference>
<proteinExistence type="predicted"/>